<organism evidence="4 5">
    <name type="scientific">Amycolatopsis keratiniphila</name>
    <dbReference type="NCBI Taxonomy" id="129921"/>
    <lineage>
        <taxon>Bacteria</taxon>
        <taxon>Bacillati</taxon>
        <taxon>Actinomycetota</taxon>
        <taxon>Actinomycetes</taxon>
        <taxon>Pseudonocardiales</taxon>
        <taxon>Pseudonocardiaceae</taxon>
        <taxon>Amycolatopsis</taxon>
        <taxon>Amycolatopsis japonica group</taxon>
    </lineage>
</organism>
<name>R4SNS4_9PSEU</name>
<feature type="domain" description="Purine catabolism PurC-like" evidence="2">
    <location>
        <begin position="49"/>
        <end position="150"/>
    </location>
</feature>
<dbReference type="AlphaFoldDB" id="R4SNS4"/>
<dbReference type="Pfam" id="PF13556">
    <property type="entry name" value="HTH_30"/>
    <property type="match status" value="1"/>
</dbReference>
<dbReference type="KEGG" id="aoi:AORI_2611"/>
<dbReference type="InterPro" id="IPR042070">
    <property type="entry name" value="PucR_C-HTH_sf"/>
</dbReference>
<feature type="domain" description="PucR C-terminal helix-turn-helix" evidence="3">
    <location>
        <begin position="446"/>
        <end position="503"/>
    </location>
</feature>
<evidence type="ECO:0000259" key="2">
    <source>
        <dbReference type="Pfam" id="PF07905"/>
    </source>
</evidence>
<gene>
    <name evidence="4" type="primary">pucR</name>
    <name evidence="4" type="ORF">AORI_2611</name>
</gene>
<dbReference type="InterPro" id="IPR012914">
    <property type="entry name" value="PucR_dom"/>
</dbReference>
<accession>R4SNS4</accession>
<dbReference type="PATRIC" id="fig|1156913.3.peg.2677"/>
<dbReference type="Gene3D" id="1.10.10.2840">
    <property type="entry name" value="PucR C-terminal helix-turn-helix domain"/>
    <property type="match status" value="1"/>
</dbReference>
<evidence type="ECO:0000259" key="3">
    <source>
        <dbReference type="Pfam" id="PF13556"/>
    </source>
</evidence>
<proteinExistence type="predicted"/>
<evidence type="ECO:0000256" key="1">
    <source>
        <dbReference type="SAM" id="MobiDB-lite"/>
    </source>
</evidence>
<sequence length="506" mass="53188">MIHPNFGVDEDGMTQSRDPFDSDVNVPLRAVVGNPELALDPVVETLRPGALDAPVRWAHVSELLDPVPYLLGAELLLTAGVNLPVEPAEIDRYVRRLAGSGISALGFGLTPGAYETLPPPLLAACARHGLPLLVVQPQTPFLAISRAVSVALAEAGQREQRRIAAAREALTRAAGDGLGELASALAGRLGAWVALVGAGDVLAADHGAPSPLPAEVRELVATLRAGRGIRSATTELADGTHVVAQPVYPQATASHLVVVGRVARFDGADRSILSVGAALLGLAGRAGSDAAGLGATATGLLLGETEVIGGDERRLVAGIAYRKGPNEVAVRYDWLRARLDTPLVRLRPGPRFDAIVREAPEAGDLDRLRADGWLAVVGSPVPPGRLPEAAGEIELLLTRAAALGRPVMAESPSGLDALIDPGAAAGFAAQMLAPLRELDRKGERELVGTLRTWLAHHGGWDRTAAELGVHRNSVRHRIGQIERALGVDLADPETRMRLWFALRWSS</sequence>
<dbReference type="PANTHER" id="PTHR33744:SF1">
    <property type="entry name" value="DNA-BINDING TRANSCRIPTIONAL ACTIVATOR ADER"/>
    <property type="match status" value="1"/>
</dbReference>
<reference evidence="4 5" key="1">
    <citation type="journal article" date="2013" name="BMC Genomics">
        <title>ContigScape: a Cytoscape plugin facilitating microbial genome gap closing.</title>
        <authorList>
            <person name="Tang B."/>
            <person name="Wang Q."/>
            <person name="Yang M."/>
            <person name="Xie F."/>
            <person name="Zhu Y."/>
            <person name="Zhuo Y."/>
            <person name="Wang S."/>
            <person name="Gao H."/>
            <person name="Ding X."/>
            <person name="Zhang L."/>
            <person name="Zhao G."/>
            <person name="Zheng H."/>
        </authorList>
    </citation>
    <scope>NUCLEOTIDE SEQUENCE [LARGE SCALE GENOMIC DNA]</scope>
    <source>
        <strain evidence="4 5">HCCB10007</strain>
    </source>
</reference>
<keyword evidence="5" id="KW-1185">Reference proteome</keyword>
<dbReference type="InterPro" id="IPR051448">
    <property type="entry name" value="CdaR-like_regulators"/>
</dbReference>
<evidence type="ECO:0000313" key="4">
    <source>
        <dbReference type="EMBL" id="AGM05199.1"/>
    </source>
</evidence>
<dbReference type="HOGENOM" id="CLU_017436_4_1_11"/>
<dbReference type="EMBL" id="CP003410">
    <property type="protein sequence ID" value="AGM05199.1"/>
    <property type="molecule type" value="Genomic_DNA"/>
</dbReference>
<dbReference type="PANTHER" id="PTHR33744">
    <property type="entry name" value="CARBOHYDRATE DIACID REGULATOR"/>
    <property type="match status" value="1"/>
</dbReference>
<dbReference type="InterPro" id="IPR025736">
    <property type="entry name" value="PucR_C-HTH_dom"/>
</dbReference>
<protein>
    <submittedName>
        <fullName evidence="4">PucR family transcriptional regulator</fullName>
    </submittedName>
</protein>
<evidence type="ECO:0000313" key="5">
    <source>
        <dbReference type="Proteomes" id="UP000013968"/>
    </source>
</evidence>
<feature type="region of interest" description="Disordered" evidence="1">
    <location>
        <begin position="1"/>
        <end position="20"/>
    </location>
</feature>
<dbReference type="Proteomes" id="UP000013968">
    <property type="component" value="Chromosome"/>
</dbReference>
<dbReference type="Pfam" id="PF07905">
    <property type="entry name" value="PucR"/>
    <property type="match status" value="1"/>
</dbReference>